<keyword evidence="2" id="KW-0677">Repeat</keyword>
<dbReference type="Pfam" id="PF00249">
    <property type="entry name" value="Myb_DNA-binding"/>
    <property type="match status" value="2"/>
</dbReference>
<keyword evidence="4" id="KW-0238">DNA-binding</keyword>
<keyword evidence="3" id="KW-0805">Transcription regulation</keyword>
<dbReference type="FunFam" id="1.10.10.60:FF:000001">
    <property type="entry name" value="MYB-related transcription factor"/>
    <property type="match status" value="1"/>
</dbReference>
<evidence type="ECO:0000256" key="2">
    <source>
        <dbReference type="ARBA" id="ARBA00022737"/>
    </source>
</evidence>
<dbReference type="PANTHER" id="PTHR47994:SF5">
    <property type="entry name" value="F14D16.11-RELATED"/>
    <property type="match status" value="1"/>
</dbReference>
<evidence type="ECO:0000256" key="4">
    <source>
        <dbReference type="ARBA" id="ARBA00023125"/>
    </source>
</evidence>
<organism evidence="10 11">
    <name type="scientific">Morella rubra</name>
    <name type="common">Chinese bayberry</name>
    <dbReference type="NCBI Taxonomy" id="262757"/>
    <lineage>
        <taxon>Eukaryota</taxon>
        <taxon>Viridiplantae</taxon>
        <taxon>Streptophyta</taxon>
        <taxon>Embryophyta</taxon>
        <taxon>Tracheophyta</taxon>
        <taxon>Spermatophyta</taxon>
        <taxon>Magnoliopsida</taxon>
        <taxon>eudicotyledons</taxon>
        <taxon>Gunneridae</taxon>
        <taxon>Pentapetalae</taxon>
        <taxon>rosids</taxon>
        <taxon>fabids</taxon>
        <taxon>Fagales</taxon>
        <taxon>Myricaceae</taxon>
        <taxon>Morella</taxon>
    </lineage>
</organism>
<evidence type="ECO:0000313" key="11">
    <source>
        <dbReference type="Proteomes" id="UP000516437"/>
    </source>
</evidence>
<dbReference type="InterPro" id="IPR015495">
    <property type="entry name" value="Myb_TF_plants"/>
</dbReference>
<dbReference type="InterPro" id="IPR001005">
    <property type="entry name" value="SANT/Myb"/>
</dbReference>
<dbReference type="InterPro" id="IPR017930">
    <property type="entry name" value="Myb_dom"/>
</dbReference>
<evidence type="ECO:0000313" key="10">
    <source>
        <dbReference type="EMBL" id="KAB1216738.1"/>
    </source>
</evidence>
<dbReference type="SMART" id="SM00717">
    <property type="entry name" value="SANT"/>
    <property type="match status" value="2"/>
</dbReference>
<keyword evidence="6" id="KW-0539">Nucleus</keyword>
<keyword evidence="11" id="KW-1185">Reference proteome</keyword>
<dbReference type="PANTHER" id="PTHR47994">
    <property type="entry name" value="F14D16.11-RELATED"/>
    <property type="match status" value="1"/>
</dbReference>
<dbReference type="AlphaFoldDB" id="A0A6A1VYV9"/>
<proteinExistence type="predicted"/>
<feature type="domain" description="Myb-like" evidence="8">
    <location>
        <begin position="9"/>
        <end position="61"/>
    </location>
</feature>
<comment type="caution">
    <text evidence="10">The sequence shown here is derived from an EMBL/GenBank/DDBJ whole genome shotgun (WGS) entry which is preliminary data.</text>
</comment>
<dbReference type="PROSITE" id="PS51294">
    <property type="entry name" value="HTH_MYB"/>
    <property type="match status" value="2"/>
</dbReference>
<dbReference type="GO" id="GO:0005634">
    <property type="term" value="C:nucleus"/>
    <property type="evidence" value="ECO:0007669"/>
    <property type="project" value="UniProtKB-SubCell"/>
</dbReference>
<dbReference type="GO" id="GO:0000976">
    <property type="term" value="F:transcription cis-regulatory region binding"/>
    <property type="evidence" value="ECO:0007669"/>
    <property type="project" value="UniProtKB-ARBA"/>
</dbReference>
<dbReference type="OrthoDB" id="2143914at2759"/>
<feature type="domain" description="HTH myb-type" evidence="9">
    <location>
        <begin position="62"/>
        <end position="116"/>
    </location>
</feature>
<comment type="subunit">
    <text evidence="7">Can form complexes with MYC2, MYC3 or MYC4.</text>
</comment>
<evidence type="ECO:0000256" key="1">
    <source>
        <dbReference type="ARBA" id="ARBA00004123"/>
    </source>
</evidence>
<dbReference type="GO" id="GO:0080090">
    <property type="term" value="P:regulation of primary metabolic process"/>
    <property type="evidence" value="ECO:0007669"/>
    <property type="project" value="UniProtKB-ARBA"/>
</dbReference>
<dbReference type="Gene3D" id="1.10.10.60">
    <property type="entry name" value="Homeodomain-like"/>
    <property type="match status" value="2"/>
</dbReference>
<evidence type="ECO:0000256" key="7">
    <source>
        <dbReference type="ARBA" id="ARBA00062314"/>
    </source>
</evidence>
<evidence type="ECO:0000256" key="5">
    <source>
        <dbReference type="ARBA" id="ARBA00023163"/>
    </source>
</evidence>
<name>A0A6A1VYV9_9ROSI</name>
<gene>
    <name evidence="10" type="ORF">CJ030_MR4G003862</name>
</gene>
<evidence type="ECO:0000259" key="9">
    <source>
        <dbReference type="PROSITE" id="PS51294"/>
    </source>
</evidence>
<dbReference type="Proteomes" id="UP000516437">
    <property type="component" value="Chromosome 4"/>
</dbReference>
<dbReference type="InterPro" id="IPR009057">
    <property type="entry name" value="Homeodomain-like_sf"/>
</dbReference>
<reference evidence="10 11" key="1">
    <citation type="journal article" date="2019" name="Plant Biotechnol. J.">
        <title>The red bayberry genome and genetic basis of sex determination.</title>
        <authorList>
            <person name="Jia H.M."/>
            <person name="Jia H.J."/>
            <person name="Cai Q.L."/>
            <person name="Wang Y."/>
            <person name="Zhao H.B."/>
            <person name="Yang W.F."/>
            <person name="Wang G.Y."/>
            <person name="Li Y.H."/>
            <person name="Zhan D.L."/>
            <person name="Shen Y.T."/>
            <person name="Niu Q.F."/>
            <person name="Chang L."/>
            <person name="Qiu J."/>
            <person name="Zhao L."/>
            <person name="Xie H.B."/>
            <person name="Fu W.Y."/>
            <person name="Jin J."/>
            <person name="Li X.W."/>
            <person name="Jiao Y."/>
            <person name="Zhou C.C."/>
            <person name="Tu T."/>
            <person name="Chai C.Y."/>
            <person name="Gao J.L."/>
            <person name="Fan L.J."/>
            <person name="van de Weg E."/>
            <person name="Wang J.Y."/>
            <person name="Gao Z.S."/>
        </authorList>
    </citation>
    <scope>NUCLEOTIDE SEQUENCE [LARGE SCALE GENOMIC DNA]</scope>
    <source>
        <tissue evidence="10">Leaves</tissue>
    </source>
</reference>
<comment type="subcellular location">
    <subcellularLocation>
        <location evidence="1">Nucleus</location>
    </subcellularLocation>
</comment>
<keyword evidence="5" id="KW-0804">Transcription</keyword>
<sequence>MGRTSCCDADGLRRGAWTPDEDQKLLAYIQRHGLGSWSSLPPKAGLQRCGKSCRLRWNNYLRPDIKRGEFSLQEDRTIIQLHALLGNKWSAIAAHLPKRTDNEVKRYWNSCLKKRLAMMGIDPVTHKPKSTILRPANGDPKKASNLNHMAQWESARLEAEARESQLCQQELPGSTLGSAVASGTLLKETTIAPSPDLLKAWQSLLLKPIEGRVGGGDVCGVLGAQSGANYSNGGFITDNRSMALDQVEDHVQTMETISNGDGNFFEEIADILLSTNLDNHSLYTDSLITSTGNGGNGELAGTIINNGWNDIVSLLNYGLPNNLSVV</sequence>
<evidence type="ECO:0000256" key="6">
    <source>
        <dbReference type="ARBA" id="ARBA00023242"/>
    </source>
</evidence>
<dbReference type="FunFam" id="1.10.10.60:FF:000394">
    <property type="entry name" value="MYB transcription factor"/>
    <property type="match status" value="1"/>
</dbReference>
<accession>A0A6A1VYV9</accession>
<dbReference type="SUPFAM" id="SSF46689">
    <property type="entry name" value="Homeodomain-like"/>
    <property type="match status" value="1"/>
</dbReference>
<dbReference type="EMBL" id="RXIC02000022">
    <property type="protein sequence ID" value="KAB1216738.1"/>
    <property type="molecule type" value="Genomic_DNA"/>
</dbReference>
<feature type="domain" description="Myb-like" evidence="8">
    <location>
        <begin position="62"/>
        <end position="112"/>
    </location>
</feature>
<evidence type="ECO:0000256" key="3">
    <source>
        <dbReference type="ARBA" id="ARBA00023015"/>
    </source>
</evidence>
<dbReference type="CDD" id="cd00167">
    <property type="entry name" value="SANT"/>
    <property type="match status" value="2"/>
</dbReference>
<evidence type="ECO:0000259" key="8">
    <source>
        <dbReference type="PROSITE" id="PS50090"/>
    </source>
</evidence>
<dbReference type="GO" id="GO:0051707">
    <property type="term" value="P:response to other organism"/>
    <property type="evidence" value="ECO:0007669"/>
    <property type="project" value="UniProtKB-ARBA"/>
</dbReference>
<dbReference type="PROSITE" id="PS50090">
    <property type="entry name" value="MYB_LIKE"/>
    <property type="match status" value="2"/>
</dbReference>
<protein>
    <submittedName>
        <fullName evidence="10">Transcription factor MYB34</fullName>
    </submittedName>
</protein>
<feature type="domain" description="HTH myb-type" evidence="9">
    <location>
        <begin position="9"/>
        <end position="61"/>
    </location>
</feature>